<evidence type="ECO:0000313" key="2">
    <source>
        <dbReference type="EMBL" id="KAB2929806.1"/>
    </source>
</evidence>
<comment type="caution">
    <text evidence="2">The sequence shown here is derived from an EMBL/GenBank/DDBJ whole genome shotgun (WGS) entry which is preliminary data.</text>
</comment>
<proteinExistence type="predicted"/>
<evidence type="ECO:0008006" key="4">
    <source>
        <dbReference type="Google" id="ProtNLM"/>
    </source>
</evidence>
<sequence>MRSERSLAASLSTLLRPILDRATHRLNRSSPFAPIALFLIVVILLTAARIAPYGYRMSALIGMEQQFIDLNPGATFEGIVVFKDSGYDGQFFYLIARDLFDPSFDEPVLDTYRMRMGRIGMSLLVGLPASLLGWQSYGLIAFAILQLVHILAFLSLRSMLSEKNRYLALFFLFSPFSYNSSLLLVSDSLMVAVAVLGLAMLEKGGFRFSTAAEDRTDYRSRWTIGAVLLLCFLVTIRDTALFALAPIGLLFLYRKSLRGVILAALPVLIFLAWMALVRLMETHPGSNPVHYDAKLGWPMVGFIESLNLDTFASIKGAAREMSKYLNLLYLLIMVSTLFYIRSLSAAALFSPLIFTAALSVFSVVEYWATFDNVNRMFTLSIPIMALLRDRIPNMRSHGLFLLSVVFLLLLAVRLVWLKPAMAFTTIGL</sequence>
<feature type="transmembrane region" description="Helical" evidence="1">
    <location>
        <begin position="346"/>
        <end position="368"/>
    </location>
</feature>
<feature type="transmembrane region" description="Helical" evidence="1">
    <location>
        <begin position="222"/>
        <end position="253"/>
    </location>
</feature>
<reference evidence="2 3" key="1">
    <citation type="submission" date="2019-10" db="EMBL/GenBank/DDBJ databases">
        <title>Extracellular Electron Transfer in a Candidatus Methanoperedens spp. Enrichment Culture.</title>
        <authorList>
            <person name="Berger S."/>
            <person name="Rangel Shaw D."/>
            <person name="Berben T."/>
            <person name="In 'T Zandt M."/>
            <person name="Frank J."/>
            <person name="Reimann J."/>
            <person name="Jetten M.S.M."/>
            <person name="Welte C.U."/>
        </authorList>
    </citation>
    <scope>NUCLEOTIDE SEQUENCE [LARGE SCALE GENOMIC DNA]</scope>
    <source>
        <strain evidence="2">SB12</strain>
    </source>
</reference>
<feature type="transmembrane region" description="Helical" evidence="1">
    <location>
        <begin position="31"/>
        <end position="51"/>
    </location>
</feature>
<dbReference type="EMBL" id="WBUI01000026">
    <property type="protein sequence ID" value="KAB2929806.1"/>
    <property type="molecule type" value="Genomic_DNA"/>
</dbReference>
<evidence type="ECO:0000313" key="3">
    <source>
        <dbReference type="Proteomes" id="UP000460298"/>
    </source>
</evidence>
<organism evidence="2 3">
    <name type="scientific">Leptonema illini</name>
    <dbReference type="NCBI Taxonomy" id="183"/>
    <lineage>
        <taxon>Bacteria</taxon>
        <taxon>Pseudomonadati</taxon>
        <taxon>Spirochaetota</taxon>
        <taxon>Spirochaetia</taxon>
        <taxon>Leptospirales</taxon>
        <taxon>Leptospiraceae</taxon>
        <taxon>Leptonema</taxon>
    </lineage>
</organism>
<evidence type="ECO:0000256" key="1">
    <source>
        <dbReference type="SAM" id="Phobius"/>
    </source>
</evidence>
<keyword evidence="1" id="KW-0812">Transmembrane</keyword>
<name>A0A833GYH7_9LEPT</name>
<keyword evidence="1" id="KW-0472">Membrane</keyword>
<keyword evidence="1" id="KW-1133">Transmembrane helix</keyword>
<feature type="transmembrane region" description="Helical" evidence="1">
    <location>
        <begin position="324"/>
        <end position="340"/>
    </location>
</feature>
<protein>
    <recommendedName>
        <fullName evidence="4">Glycosyltransferase RgtA/B/C/D-like domain-containing protein</fullName>
    </recommendedName>
</protein>
<accession>A0A833GYH7</accession>
<feature type="transmembrane region" description="Helical" evidence="1">
    <location>
        <begin position="398"/>
        <end position="416"/>
    </location>
</feature>
<dbReference type="Proteomes" id="UP000460298">
    <property type="component" value="Unassembled WGS sequence"/>
</dbReference>
<feature type="transmembrane region" description="Helical" evidence="1">
    <location>
        <begin position="123"/>
        <end position="156"/>
    </location>
</feature>
<feature type="transmembrane region" description="Helical" evidence="1">
    <location>
        <begin position="259"/>
        <end position="277"/>
    </location>
</feature>
<gene>
    <name evidence="2" type="ORF">F9K24_18770</name>
</gene>
<dbReference type="AlphaFoldDB" id="A0A833GYH7"/>
<feature type="transmembrane region" description="Helical" evidence="1">
    <location>
        <begin position="176"/>
        <end position="201"/>
    </location>
</feature>